<dbReference type="InterPro" id="IPR050490">
    <property type="entry name" value="Bact_solute-bd_prot1"/>
</dbReference>
<dbReference type="AlphaFoldDB" id="A0A2D6YG81"/>
<protein>
    <submittedName>
        <fullName evidence="1">ABC transporter substrate-binding protein</fullName>
    </submittedName>
</protein>
<sequence>MSSFLNKTLFKFFRVGAIGSFAVIASATLALADFDWKRFSGQSITVMMPEHPVTDGVRAVLDNFESDTGIDVKLQTMAEDLYFDRMEVALRGSGDNSQMDVYFLPMDSTAYTQHTNGLVHSLQGYLDSKDHTAPDYALEDIPEGFLDATKYMVDGKWQYHGIPASFETYILFANLDYVNQYLDGKMPESMPELLAASRKVKEASGGTVSGAVMRGIRSDTLIDTITGIVNNSVGSADRSAPYNVWFTGDWSKPRMNDPDIVRGLTNYAELMKAGPINIQSMDWPDASQHFMAGGAAFFIDASLFAPGFENPEDSPIAGKIGYSVIPIDNEEGKPYTAHWQWGFGIPKNASNADAGWYFIQYMTNSQNASAIGKLHGGAPRLSTWKDSNYAASFPKSYVEAVFAAMPNSQTSVVQRAGWSEFALRIVDVIQAIYGGESPASAGAAAQADFVKMVSK</sequence>
<accession>A0A2D6YG81</accession>
<dbReference type="InterPro" id="IPR006059">
    <property type="entry name" value="SBP"/>
</dbReference>
<proteinExistence type="predicted"/>
<dbReference type="Gene3D" id="3.40.190.10">
    <property type="entry name" value="Periplasmic binding protein-like II"/>
    <property type="match status" value="2"/>
</dbReference>
<evidence type="ECO:0000313" key="2">
    <source>
        <dbReference type="Proteomes" id="UP000226525"/>
    </source>
</evidence>
<dbReference type="PANTHER" id="PTHR43649:SF12">
    <property type="entry name" value="DIACETYLCHITOBIOSE BINDING PROTEIN DASA"/>
    <property type="match status" value="1"/>
</dbReference>
<gene>
    <name evidence="1" type="ORF">CMN54_01765</name>
</gene>
<evidence type="ECO:0000313" key="1">
    <source>
        <dbReference type="EMBL" id="MAH62179.1"/>
    </source>
</evidence>
<comment type="caution">
    <text evidence="1">The sequence shown here is derived from an EMBL/GenBank/DDBJ whole genome shotgun (WGS) entry which is preliminary data.</text>
</comment>
<organism evidence="1 2">
    <name type="scientific">SAR324 cluster bacterium</name>
    <dbReference type="NCBI Taxonomy" id="2024889"/>
    <lineage>
        <taxon>Bacteria</taxon>
        <taxon>Deltaproteobacteria</taxon>
        <taxon>SAR324 cluster</taxon>
    </lineage>
</organism>
<reference evidence="2" key="1">
    <citation type="submission" date="2017-09" db="EMBL/GenBank/DDBJ databases">
        <title>The Reconstruction of 2,631 Draft Metagenome-Assembled Genomes from the Global Oceans.</title>
        <authorList>
            <person name="Tully B.J."/>
            <person name="Graham E.D."/>
            <person name="Heidelberg J.F."/>
        </authorList>
    </citation>
    <scope>NUCLEOTIDE SEQUENCE [LARGE SCALE GENOMIC DNA]</scope>
</reference>
<name>A0A2D6YG81_9DELT</name>
<dbReference type="Pfam" id="PF01547">
    <property type="entry name" value="SBP_bac_1"/>
    <property type="match status" value="1"/>
</dbReference>
<dbReference type="EMBL" id="NZEX01000016">
    <property type="protein sequence ID" value="MAH62179.1"/>
    <property type="molecule type" value="Genomic_DNA"/>
</dbReference>
<dbReference type="SUPFAM" id="SSF53850">
    <property type="entry name" value="Periplasmic binding protein-like II"/>
    <property type="match status" value="1"/>
</dbReference>
<dbReference type="PANTHER" id="PTHR43649">
    <property type="entry name" value="ARABINOSE-BINDING PROTEIN-RELATED"/>
    <property type="match status" value="1"/>
</dbReference>
<dbReference type="Proteomes" id="UP000226525">
    <property type="component" value="Unassembled WGS sequence"/>
</dbReference>